<dbReference type="SUPFAM" id="SSF103025">
    <property type="entry name" value="Folate-binding domain"/>
    <property type="match status" value="1"/>
</dbReference>
<dbReference type="SUPFAM" id="SSF116878">
    <property type="entry name" value="TrmE connector domain"/>
    <property type="match status" value="1"/>
</dbReference>
<dbReference type="EMBL" id="JBHRVU010000004">
    <property type="protein sequence ID" value="MFC3439856.1"/>
    <property type="molecule type" value="Genomic_DNA"/>
</dbReference>
<evidence type="ECO:0000313" key="3">
    <source>
        <dbReference type="EMBL" id="MFC3439856.1"/>
    </source>
</evidence>
<dbReference type="InterPro" id="IPR027266">
    <property type="entry name" value="TrmE/GcvT-like"/>
</dbReference>
<accession>A0ABV7NCL3</accession>
<dbReference type="Gene3D" id="1.20.120.430">
    <property type="entry name" value="tRNA modification GTPase MnmE domain 2"/>
    <property type="match status" value="1"/>
</dbReference>
<evidence type="ECO:0008006" key="5">
    <source>
        <dbReference type="Google" id="ProtNLM"/>
    </source>
</evidence>
<dbReference type="PANTHER" id="PTHR42714">
    <property type="entry name" value="TRNA MODIFICATION GTPASE GTPBP3"/>
    <property type="match status" value="1"/>
</dbReference>
<reference evidence="4" key="1">
    <citation type="journal article" date="2019" name="Int. J. Syst. Evol. Microbiol.">
        <title>The Global Catalogue of Microorganisms (GCM) 10K type strain sequencing project: providing services to taxonomists for standard genome sequencing and annotation.</title>
        <authorList>
            <consortium name="The Broad Institute Genomics Platform"/>
            <consortium name="The Broad Institute Genome Sequencing Center for Infectious Disease"/>
            <person name="Wu L."/>
            <person name="Ma J."/>
        </authorList>
    </citation>
    <scope>NUCLEOTIDE SEQUENCE [LARGE SCALE GENOMIC DNA]</scope>
    <source>
        <strain evidence="4">CCM 7491</strain>
    </source>
</reference>
<dbReference type="RefSeq" id="WP_380792421.1">
    <property type="nucleotide sequence ID" value="NZ_JBHRVU010000004.1"/>
</dbReference>
<proteinExistence type="predicted"/>
<protein>
    <recommendedName>
        <fullName evidence="5">tRNA uridine-5-carboxymethylaminomethyl(34) synthesis GTPase MnmE</fullName>
    </recommendedName>
</protein>
<evidence type="ECO:0000259" key="1">
    <source>
        <dbReference type="Pfam" id="PF10396"/>
    </source>
</evidence>
<dbReference type="InterPro" id="IPR018948">
    <property type="entry name" value="GTP-bd_TrmE_N"/>
</dbReference>
<keyword evidence="4" id="KW-1185">Reference proteome</keyword>
<comment type="caution">
    <text evidence="3">The sequence shown here is derived from an EMBL/GenBank/DDBJ whole genome shotgun (WGS) entry which is preliminary data.</text>
</comment>
<gene>
    <name evidence="3" type="ORF">ACFOKF_01345</name>
</gene>
<dbReference type="Pfam" id="PF12631">
    <property type="entry name" value="MnmE_helical"/>
    <property type="match status" value="1"/>
</dbReference>
<organism evidence="3 4">
    <name type="scientific">Sphingobium rhizovicinum</name>
    <dbReference type="NCBI Taxonomy" id="432308"/>
    <lineage>
        <taxon>Bacteria</taxon>
        <taxon>Pseudomonadati</taxon>
        <taxon>Pseudomonadota</taxon>
        <taxon>Alphaproteobacteria</taxon>
        <taxon>Sphingomonadales</taxon>
        <taxon>Sphingomonadaceae</taxon>
        <taxon>Sphingobium</taxon>
    </lineage>
</organism>
<dbReference type="InterPro" id="IPR027368">
    <property type="entry name" value="MnmE_dom2"/>
</dbReference>
<dbReference type="CDD" id="cd14858">
    <property type="entry name" value="TrmE_N"/>
    <property type="match status" value="1"/>
</dbReference>
<evidence type="ECO:0000313" key="4">
    <source>
        <dbReference type="Proteomes" id="UP001595681"/>
    </source>
</evidence>
<sequence length="193" mass="20557">MSKGQDDSIFALSSGAPPAGIAVIRISGPRARSALEALARRIPTPRTASLALLKDPRDGSPLDRALLLWLPGPATVTGEDMVELHCHGGRAIVAAVEDALAAMPGLRRAQAGEFTRRAFAHGRMDLNAVEGLSDLLSAETQGQRRAALLMAEGHFSRRINGWRNELLTLSAMAEAALDFSDEDDVPDDAIEAR</sequence>
<dbReference type="Proteomes" id="UP001595681">
    <property type="component" value="Unassembled WGS sequence"/>
</dbReference>
<dbReference type="PANTHER" id="PTHR42714:SF2">
    <property type="entry name" value="TRNA MODIFICATION GTPASE GTPBP3, MITOCHONDRIAL"/>
    <property type="match status" value="1"/>
</dbReference>
<dbReference type="InterPro" id="IPR025867">
    <property type="entry name" value="MnmE_helical"/>
</dbReference>
<evidence type="ECO:0000259" key="2">
    <source>
        <dbReference type="Pfam" id="PF12631"/>
    </source>
</evidence>
<feature type="domain" description="GTP-binding protein TrmE N-terminal" evidence="1">
    <location>
        <begin position="9"/>
        <end position="123"/>
    </location>
</feature>
<dbReference type="Pfam" id="PF10396">
    <property type="entry name" value="TrmE_N"/>
    <property type="match status" value="1"/>
</dbReference>
<name>A0ABV7NCL3_9SPHN</name>
<dbReference type="Gene3D" id="3.30.1360.120">
    <property type="entry name" value="Probable tRNA modification gtpase trme, domain 1"/>
    <property type="match status" value="1"/>
</dbReference>
<feature type="domain" description="MnmE helical" evidence="2">
    <location>
        <begin position="126"/>
        <end position="188"/>
    </location>
</feature>